<sequence length="392" mass="42975">MPRRWVTVFNRNRDDYQVPLALVEAGLLDCHVADFYAPRPAPWWLPRRLARMAHPGLARERTRWSVSSFLMQMAGIALRLPMDRVFPLSDFLLGLTAARVARARGANLLCYGSYVPPRALMRREAKLVVFEFHPHPALTYALLERDARAFPQVRASFAAERRDRDRAGVTGAWRKADRIICASSMTRRSLVHAGCEESRIAVVPYGFTAPGGPMAERPAGTCQFLFVGQGIQRKGLHHLLLAWNALAGLDAELTLVCYRIDPGIAAMAAQAGVRVLAHQSPADLARLYGESDVFVMPSIVEGFGLVYLEALAAGCHVVGTQNTGLPDLPLDERAVSIVAVGAVDELAARLVELVARKQAGGLRPAEIAAQANNWQWADFRAGVAAELARLED</sequence>
<protein>
    <submittedName>
        <fullName evidence="1">Glycosyltransferase family 4 protein</fullName>
        <ecNumber evidence="1">2.4.-.-</ecNumber>
    </submittedName>
</protein>
<accession>A0ABV7IU75</accession>
<dbReference type="Proteomes" id="UP001595604">
    <property type="component" value="Unassembled WGS sequence"/>
</dbReference>
<dbReference type="SUPFAM" id="SSF53756">
    <property type="entry name" value="UDP-Glycosyltransferase/glycogen phosphorylase"/>
    <property type="match status" value="1"/>
</dbReference>
<dbReference type="PANTHER" id="PTHR45947:SF3">
    <property type="entry name" value="SULFOQUINOVOSYL TRANSFERASE SQD2"/>
    <property type="match status" value="1"/>
</dbReference>
<gene>
    <name evidence="1" type="ORF">ACFOD9_08885</name>
</gene>
<dbReference type="PANTHER" id="PTHR45947">
    <property type="entry name" value="SULFOQUINOVOSYL TRANSFERASE SQD2"/>
    <property type="match status" value="1"/>
</dbReference>
<reference evidence="2" key="1">
    <citation type="journal article" date="2019" name="Int. J. Syst. Evol. Microbiol.">
        <title>The Global Catalogue of Microorganisms (GCM) 10K type strain sequencing project: providing services to taxonomists for standard genome sequencing and annotation.</title>
        <authorList>
            <consortium name="The Broad Institute Genomics Platform"/>
            <consortium name="The Broad Institute Genome Sequencing Center for Infectious Disease"/>
            <person name="Wu L."/>
            <person name="Ma J."/>
        </authorList>
    </citation>
    <scope>NUCLEOTIDE SEQUENCE [LARGE SCALE GENOMIC DNA]</scope>
    <source>
        <strain evidence="2">KCTC 42984</strain>
    </source>
</reference>
<comment type="caution">
    <text evidence="1">The sequence shown here is derived from an EMBL/GenBank/DDBJ whole genome shotgun (WGS) entry which is preliminary data.</text>
</comment>
<dbReference type="Pfam" id="PF13692">
    <property type="entry name" value="Glyco_trans_1_4"/>
    <property type="match status" value="1"/>
</dbReference>
<proteinExistence type="predicted"/>
<dbReference type="GO" id="GO:0016757">
    <property type="term" value="F:glycosyltransferase activity"/>
    <property type="evidence" value="ECO:0007669"/>
    <property type="project" value="UniProtKB-KW"/>
</dbReference>
<dbReference type="CDD" id="cd03801">
    <property type="entry name" value="GT4_PimA-like"/>
    <property type="match status" value="1"/>
</dbReference>
<keyword evidence="1" id="KW-0328">Glycosyltransferase</keyword>
<keyword evidence="1" id="KW-0808">Transferase</keyword>
<organism evidence="1 2">
    <name type="scientific">Novosphingobium bradum</name>
    <dbReference type="NCBI Taxonomy" id="1737444"/>
    <lineage>
        <taxon>Bacteria</taxon>
        <taxon>Pseudomonadati</taxon>
        <taxon>Pseudomonadota</taxon>
        <taxon>Alphaproteobacteria</taxon>
        <taxon>Sphingomonadales</taxon>
        <taxon>Sphingomonadaceae</taxon>
        <taxon>Novosphingobium</taxon>
    </lineage>
</organism>
<evidence type="ECO:0000313" key="1">
    <source>
        <dbReference type="EMBL" id="MFC3174366.1"/>
    </source>
</evidence>
<name>A0ABV7IU75_9SPHN</name>
<dbReference type="EC" id="2.4.-.-" evidence="1"/>
<keyword evidence="2" id="KW-1185">Reference proteome</keyword>
<dbReference type="Gene3D" id="3.40.50.2000">
    <property type="entry name" value="Glycogen Phosphorylase B"/>
    <property type="match status" value="2"/>
</dbReference>
<dbReference type="EMBL" id="JBHRTQ010000007">
    <property type="protein sequence ID" value="MFC3174366.1"/>
    <property type="molecule type" value="Genomic_DNA"/>
</dbReference>
<dbReference type="InterPro" id="IPR050194">
    <property type="entry name" value="Glycosyltransferase_grp1"/>
</dbReference>
<evidence type="ECO:0000313" key="2">
    <source>
        <dbReference type="Proteomes" id="UP001595604"/>
    </source>
</evidence>
<dbReference type="RefSeq" id="WP_379509723.1">
    <property type="nucleotide sequence ID" value="NZ_JBHRTQ010000007.1"/>
</dbReference>